<dbReference type="Proteomes" id="UP001500839">
    <property type="component" value="Unassembled WGS sequence"/>
</dbReference>
<reference evidence="2" key="1">
    <citation type="journal article" date="2019" name="Int. J. Syst. Evol. Microbiol.">
        <title>The Global Catalogue of Microorganisms (GCM) 10K type strain sequencing project: providing services to taxonomists for standard genome sequencing and annotation.</title>
        <authorList>
            <consortium name="The Broad Institute Genomics Platform"/>
            <consortium name="The Broad Institute Genome Sequencing Center for Infectious Disease"/>
            <person name="Wu L."/>
            <person name="Ma J."/>
        </authorList>
    </citation>
    <scope>NUCLEOTIDE SEQUENCE [LARGE SCALE GENOMIC DNA]</scope>
    <source>
        <strain evidence="2">JCM 18542</strain>
    </source>
</reference>
<keyword evidence="2" id="KW-1185">Reference proteome</keyword>
<organism evidence="1 2">
    <name type="scientific">Tomitella cavernea</name>
    <dbReference type="NCBI Taxonomy" id="1387982"/>
    <lineage>
        <taxon>Bacteria</taxon>
        <taxon>Bacillati</taxon>
        <taxon>Actinomycetota</taxon>
        <taxon>Actinomycetes</taxon>
        <taxon>Mycobacteriales</taxon>
        <taxon>Tomitella</taxon>
    </lineage>
</organism>
<proteinExistence type="predicted"/>
<accession>A0ABP9CFL2</accession>
<protein>
    <submittedName>
        <fullName evidence="1">Uncharacterized protein</fullName>
    </submittedName>
</protein>
<dbReference type="RefSeq" id="WP_200170773.1">
    <property type="nucleotide sequence ID" value="NZ_BAABKQ010000001.1"/>
</dbReference>
<gene>
    <name evidence="1" type="ORF">GCM10023353_11720</name>
</gene>
<evidence type="ECO:0000313" key="1">
    <source>
        <dbReference type="EMBL" id="GAA4809423.1"/>
    </source>
</evidence>
<dbReference type="EMBL" id="BAABKQ010000001">
    <property type="protein sequence ID" value="GAA4809423.1"/>
    <property type="molecule type" value="Genomic_DNA"/>
</dbReference>
<evidence type="ECO:0000313" key="2">
    <source>
        <dbReference type="Proteomes" id="UP001500839"/>
    </source>
</evidence>
<sequence>MSGPQRSSWANVVFEVPRTKEGRTWSTITGRVLVGPHDQNAFAGLVTVERAAPLPTGVQTTDVPWPRVIKIDYLPAPPDQTPQEG</sequence>
<comment type="caution">
    <text evidence="1">The sequence shown here is derived from an EMBL/GenBank/DDBJ whole genome shotgun (WGS) entry which is preliminary data.</text>
</comment>
<name>A0ABP9CFL2_9ACTN</name>